<comment type="caution">
    <text evidence="2">The sequence shown here is derived from an EMBL/GenBank/DDBJ whole genome shotgun (WGS) entry which is preliminary data.</text>
</comment>
<feature type="compositionally biased region" description="Low complexity" evidence="1">
    <location>
        <begin position="90"/>
        <end position="104"/>
    </location>
</feature>
<organism evidence="2">
    <name type="scientific">Billgrantia gudaonensis</name>
    <dbReference type="NCBI Taxonomy" id="376427"/>
    <lineage>
        <taxon>Bacteria</taxon>
        <taxon>Pseudomonadati</taxon>
        <taxon>Pseudomonadota</taxon>
        <taxon>Gammaproteobacteria</taxon>
        <taxon>Oceanospirillales</taxon>
        <taxon>Halomonadaceae</taxon>
        <taxon>Billgrantia</taxon>
    </lineage>
</organism>
<feature type="compositionally biased region" description="Low complexity" evidence="1">
    <location>
        <begin position="11"/>
        <end position="22"/>
    </location>
</feature>
<evidence type="ECO:0000256" key="1">
    <source>
        <dbReference type="SAM" id="MobiDB-lite"/>
    </source>
</evidence>
<dbReference type="EMBL" id="RXHI01000008">
    <property type="protein sequence ID" value="RUA22870.1"/>
    <property type="molecule type" value="Genomic_DNA"/>
</dbReference>
<feature type="region of interest" description="Disordered" evidence="1">
    <location>
        <begin position="59"/>
        <end position="134"/>
    </location>
</feature>
<gene>
    <name evidence="2" type="ORF">DSL92_03330</name>
</gene>
<evidence type="ECO:0000313" key="2">
    <source>
        <dbReference type="EMBL" id="RUA22870.1"/>
    </source>
</evidence>
<protein>
    <submittedName>
        <fullName evidence="2">Uncharacterized protein</fullName>
    </submittedName>
</protein>
<sequence>MAGKPAPPEFGAAAVSSAGGSSPSNTPISAPWWRSPSISVARHSRMLNGGLYQARALSSPRLTSTGSRRCVTRSWHRRPVPGKRRPVPVPRRGALAAAGRQAVATPISNGRGDQRVDDEHQPPGRGRTFSGHHSWCRRWSGRRAADG</sequence>
<feature type="region of interest" description="Disordered" evidence="1">
    <location>
        <begin position="1"/>
        <end position="33"/>
    </location>
</feature>
<accession>A0A432JJV9</accession>
<proteinExistence type="predicted"/>
<name>A0A432JJV9_9GAMM</name>
<feature type="compositionally biased region" description="Basic residues" evidence="1">
    <location>
        <begin position="70"/>
        <end position="86"/>
    </location>
</feature>
<reference evidence="2" key="1">
    <citation type="submission" date="2018-12" db="EMBL/GenBank/DDBJ databases">
        <authorList>
            <person name="Jadhav K."/>
            <person name="Kushwaha B."/>
            <person name="Jadhav I."/>
        </authorList>
    </citation>
    <scope>NUCLEOTIDE SEQUENCE [LARGE SCALE GENOMIC DNA]</scope>
    <source>
        <strain evidence="2">SBS 10</strain>
    </source>
</reference>
<feature type="compositionally biased region" description="Basic and acidic residues" evidence="1">
    <location>
        <begin position="112"/>
        <end position="122"/>
    </location>
</feature>
<dbReference type="AlphaFoldDB" id="A0A432JJV9"/>